<evidence type="ECO:0000256" key="1">
    <source>
        <dbReference type="SAM" id="MobiDB-lite"/>
    </source>
</evidence>
<reference evidence="2" key="2">
    <citation type="submission" date="2020-09" db="EMBL/GenBank/DDBJ databases">
        <title>Reference genome assembly for Australian Ascochyta lentis isolate Al4.</title>
        <authorList>
            <person name="Lee R.C."/>
            <person name="Farfan-Caceres L.M."/>
            <person name="Debler J.W."/>
            <person name="Williams A.H."/>
            <person name="Henares B.M."/>
        </authorList>
    </citation>
    <scope>NUCLEOTIDE SEQUENCE</scope>
    <source>
        <strain evidence="2">Al4</strain>
    </source>
</reference>
<feature type="region of interest" description="Disordered" evidence="1">
    <location>
        <begin position="214"/>
        <end position="248"/>
    </location>
</feature>
<protein>
    <submittedName>
        <fullName evidence="2">Uncharacterized protein</fullName>
    </submittedName>
</protein>
<feature type="region of interest" description="Disordered" evidence="1">
    <location>
        <begin position="102"/>
        <end position="121"/>
    </location>
</feature>
<keyword evidence="3" id="KW-1185">Reference proteome</keyword>
<name>A0A8H7J783_9PLEO</name>
<gene>
    <name evidence="2" type="ORF">EKO04_004165</name>
</gene>
<feature type="compositionally biased region" description="Polar residues" evidence="1">
    <location>
        <begin position="237"/>
        <end position="248"/>
    </location>
</feature>
<proteinExistence type="predicted"/>
<dbReference type="Proteomes" id="UP000651452">
    <property type="component" value="Unassembled WGS sequence"/>
</dbReference>
<comment type="caution">
    <text evidence="2">The sequence shown here is derived from an EMBL/GenBank/DDBJ whole genome shotgun (WGS) entry which is preliminary data.</text>
</comment>
<evidence type="ECO:0000313" key="2">
    <source>
        <dbReference type="EMBL" id="KAF9697482.1"/>
    </source>
</evidence>
<dbReference type="EMBL" id="RZGK01000007">
    <property type="protein sequence ID" value="KAF9697482.1"/>
    <property type="molecule type" value="Genomic_DNA"/>
</dbReference>
<dbReference type="AlphaFoldDB" id="A0A8H7J783"/>
<feature type="compositionally biased region" description="Low complexity" evidence="1">
    <location>
        <begin position="214"/>
        <end position="232"/>
    </location>
</feature>
<sequence length="248" mass="25733">MAAAKLLPATAPGANSSSLVCAGVQGDIGHEGQWMVGRRVEGLGEAKLGYCVLRRAPDAVCSLYDPDASPEGTFTANIVTPGATRDSSWSAAFTPVGWSTVAQTSAEPPQQLPTSPPADRRRLRGYHTATATATVTATATASLCRLSFLRSVAELGCSSTFDDSHDSRCMPAYALCHSLVTTPLARNSPREDTPIHQRHASLVVPAVCGTCMTPRSSSSSSSSASVTSSAVSPRPPQTMSATGHPSVF</sequence>
<reference evidence="2" key="1">
    <citation type="submission" date="2018-12" db="EMBL/GenBank/DDBJ databases">
        <authorList>
            <person name="Syme R.A."/>
            <person name="Farfan-Caceres L."/>
            <person name="Lichtenzveig J."/>
        </authorList>
    </citation>
    <scope>NUCLEOTIDE SEQUENCE</scope>
    <source>
        <strain evidence="2">Al4</strain>
    </source>
</reference>
<accession>A0A8H7J783</accession>
<organism evidence="2 3">
    <name type="scientific">Ascochyta lentis</name>
    <dbReference type="NCBI Taxonomy" id="205686"/>
    <lineage>
        <taxon>Eukaryota</taxon>
        <taxon>Fungi</taxon>
        <taxon>Dikarya</taxon>
        <taxon>Ascomycota</taxon>
        <taxon>Pezizomycotina</taxon>
        <taxon>Dothideomycetes</taxon>
        <taxon>Pleosporomycetidae</taxon>
        <taxon>Pleosporales</taxon>
        <taxon>Pleosporineae</taxon>
        <taxon>Didymellaceae</taxon>
        <taxon>Ascochyta</taxon>
    </lineage>
</organism>
<evidence type="ECO:0000313" key="3">
    <source>
        <dbReference type="Proteomes" id="UP000651452"/>
    </source>
</evidence>